<evidence type="ECO:0000259" key="5">
    <source>
        <dbReference type="PROSITE" id="PS50893"/>
    </source>
</evidence>
<dbReference type="Proteomes" id="UP000469949">
    <property type="component" value="Unassembled WGS sequence"/>
</dbReference>
<evidence type="ECO:0000256" key="1">
    <source>
        <dbReference type="ARBA" id="ARBA00005417"/>
    </source>
</evidence>
<name>A0A833J7Q1_9HYPH</name>
<proteinExistence type="inferred from homology"/>
<dbReference type="SMART" id="SM00382">
    <property type="entry name" value="AAA"/>
    <property type="match status" value="1"/>
</dbReference>
<dbReference type="EMBL" id="WEKV01000008">
    <property type="protein sequence ID" value="KAB7786230.1"/>
    <property type="molecule type" value="Genomic_DNA"/>
</dbReference>
<evidence type="ECO:0000256" key="2">
    <source>
        <dbReference type="ARBA" id="ARBA00022448"/>
    </source>
</evidence>
<dbReference type="InterPro" id="IPR003439">
    <property type="entry name" value="ABC_transporter-like_ATP-bd"/>
</dbReference>
<keyword evidence="2" id="KW-0813">Transport</keyword>
<dbReference type="InterPro" id="IPR003593">
    <property type="entry name" value="AAA+_ATPase"/>
</dbReference>
<dbReference type="Gene3D" id="3.40.50.300">
    <property type="entry name" value="P-loop containing nucleotide triphosphate hydrolases"/>
    <property type="match status" value="1"/>
</dbReference>
<dbReference type="InterPro" id="IPR050166">
    <property type="entry name" value="ABC_transporter_ATP-bind"/>
</dbReference>
<keyword evidence="3" id="KW-0547">Nucleotide-binding</keyword>
<dbReference type="PANTHER" id="PTHR42788">
    <property type="entry name" value="TAURINE IMPORT ATP-BINDING PROTEIN-RELATED"/>
    <property type="match status" value="1"/>
</dbReference>
<dbReference type="Pfam" id="PF00005">
    <property type="entry name" value="ABC_tran"/>
    <property type="match status" value="1"/>
</dbReference>
<dbReference type="RefSeq" id="WP_152276595.1">
    <property type="nucleotide sequence ID" value="NZ_WEKV01000008.1"/>
</dbReference>
<comment type="caution">
    <text evidence="6">The sequence shown here is derived from an EMBL/GenBank/DDBJ whole genome shotgun (WGS) entry which is preliminary data.</text>
</comment>
<dbReference type="InterPro" id="IPR017871">
    <property type="entry name" value="ABC_transporter-like_CS"/>
</dbReference>
<dbReference type="PANTHER" id="PTHR42788:SF19">
    <property type="entry name" value="ALIPHATIC SULFONATES IMPORT ATP-BINDING PROTEIN SSUB 2"/>
    <property type="match status" value="1"/>
</dbReference>
<protein>
    <submittedName>
        <fullName evidence="6">Alkanesulfonates ABC transporter ATP-binding protein</fullName>
    </submittedName>
</protein>
<dbReference type="PROSITE" id="PS00211">
    <property type="entry name" value="ABC_TRANSPORTER_1"/>
    <property type="match status" value="1"/>
</dbReference>
<accession>A0A833J7Q1</accession>
<dbReference type="GO" id="GO:0005524">
    <property type="term" value="F:ATP binding"/>
    <property type="evidence" value="ECO:0007669"/>
    <property type="project" value="UniProtKB-KW"/>
</dbReference>
<evidence type="ECO:0000256" key="3">
    <source>
        <dbReference type="ARBA" id="ARBA00022741"/>
    </source>
</evidence>
<evidence type="ECO:0000313" key="7">
    <source>
        <dbReference type="Proteomes" id="UP000469949"/>
    </source>
</evidence>
<dbReference type="PROSITE" id="PS50893">
    <property type="entry name" value="ABC_TRANSPORTER_2"/>
    <property type="match status" value="1"/>
</dbReference>
<dbReference type="AlphaFoldDB" id="A0A833J7Q1"/>
<dbReference type="SUPFAM" id="SSF52540">
    <property type="entry name" value="P-loop containing nucleoside triphosphate hydrolases"/>
    <property type="match status" value="1"/>
</dbReference>
<reference evidence="6 7" key="1">
    <citation type="submission" date="2019-10" db="EMBL/GenBank/DDBJ databases">
        <title>Draft Genome Sequence of the Caffeine Degrading Methylotroph Methylorubrum populi PINKEL.</title>
        <authorList>
            <person name="Dawson S.C."/>
            <person name="Zhang X."/>
            <person name="Wright M.E."/>
            <person name="Sharma G."/>
            <person name="Langner J.T."/>
            <person name="Ditty J.L."/>
            <person name="Subuyuj G.A."/>
        </authorList>
    </citation>
    <scope>NUCLEOTIDE SEQUENCE [LARGE SCALE GENOMIC DNA]</scope>
    <source>
        <strain evidence="6 7">Pinkel</strain>
    </source>
</reference>
<gene>
    <name evidence="6" type="ORF">F8B43_1631</name>
</gene>
<feature type="domain" description="ABC transporter" evidence="5">
    <location>
        <begin position="26"/>
        <end position="250"/>
    </location>
</feature>
<organism evidence="6 7">
    <name type="scientific">Methylorubrum populi</name>
    <dbReference type="NCBI Taxonomy" id="223967"/>
    <lineage>
        <taxon>Bacteria</taxon>
        <taxon>Pseudomonadati</taxon>
        <taxon>Pseudomonadota</taxon>
        <taxon>Alphaproteobacteria</taxon>
        <taxon>Hyphomicrobiales</taxon>
        <taxon>Methylobacteriaceae</taxon>
        <taxon>Methylorubrum</taxon>
    </lineage>
</organism>
<dbReference type="InterPro" id="IPR027417">
    <property type="entry name" value="P-loop_NTPase"/>
</dbReference>
<comment type="similarity">
    <text evidence="1">Belongs to the ABC transporter superfamily.</text>
</comment>
<dbReference type="GO" id="GO:0016887">
    <property type="term" value="F:ATP hydrolysis activity"/>
    <property type="evidence" value="ECO:0007669"/>
    <property type="project" value="InterPro"/>
</dbReference>
<keyword evidence="4 6" id="KW-0067">ATP-binding</keyword>
<evidence type="ECO:0000313" key="6">
    <source>
        <dbReference type="EMBL" id="KAB7786230.1"/>
    </source>
</evidence>
<evidence type="ECO:0000256" key="4">
    <source>
        <dbReference type="ARBA" id="ARBA00022840"/>
    </source>
</evidence>
<sequence>MSAAGAEPAVGAEPAALGGAAPLLTVRVDRKVYAKRGGKGGTEAVEAVSGLAFDLQAGEITCLIGPSGAGKTTTLRILLGLDRDFEGAVTPEPSRAGMAMVFQDPRLLPWRSIEQNVRLGLPRVERARDLDDLFTSLGLAPWRAHYPGALSLGMQRRVALARALALEPRILVLDEPFVSLDDAAAASLRALVVEAVARSGTSVLMVTHNVAEAIEIADRLLLVSPRPARLLASLPLDRPRPERDRAWADETRRSLAVRFPGIVAQ</sequence>